<keyword evidence="1" id="KW-1133">Transmembrane helix</keyword>
<accession>A0AAF0DGG4</accession>
<dbReference type="Proteomes" id="UP001219355">
    <property type="component" value="Chromosome 2"/>
</dbReference>
<feature type="transmembrane region" description="Helical" evidence="1">
    <location>
        <begin position="18"/>
        <end position="40"/>
    </location>
</feature>
<keyword evidence="1" id="KW-0812">Transmembrane</keyword>
<evidence type="ECO:0000313" key="3">
    <source>
        <dbReference type="Proteomes" id="UP001219355"/>
    </source>
</evidence>
<name>A0AAF0DGG4_9EURO</name>
<reference evidence="2" key="1">
    <citation type="submission" date="2023-03" db="EMBL/GenBank/DDBJ databases">
        <title>Emydomyces testavorans Genome Sequence.</title>
        <authorList>
            <person name="Hoyer L."/>
        </authorList>
    </citation>
    <scope>NUCLEOTIDE SEQUENCE</scope>
    <source>
        <strain evidence="2">16-2883</strain>
    </source>
</reference>
<proteinExistence type="predicted"/>
<keyword evidence="3" id="KW-1185">Reference proteome</keyword>
<dbReference type="EMBL" id="CP120628">
    <property type="protein sequence ID" value="WEW57037.1"/>
    <property type="molecule type" value="Genomic_DNA"/>
</dbReference>
<evidence type="ECO:0000256" key="1">
    <source>
        <dbReference type="SAM" id="Phobius"/>
    </source>
</evidence>
<evidence type="ECO:0000313" key="2">
    <source>
        <dbReference type="EMBL" id="WEW57037.1"/>
    </source>
</evidence>
<organism evidence="2 3">
    <name type="scientific">Emydomyces testavorans</name>
    <dbReference type="NCBI Taxonomy" id="2070801"/>
    <lineage>
        <taxon>Eukaryota</taxon>
        <taxon>Fungi</taxon>
        <taxon>Dikarya</taxon>
        <taxon>Ascomycota</taxon>
        <taxon>Pezizomycotina</taxon>
        <taxon>Eurotiomycetes</taxon>
        <taxon>Eurotiomycetidae</taxon>
        <taxon>Onygenales</taxon>
        <taxon>Nannizziopsiaceae</taxon>
        <taxon>Emydomyces</taxon>
    </lineage>
</organism>
<sequence length="199" mass="21174">MANNTTFIELGYGAVKNFFLLIFGSIGGTVWGLTFLFLFIRIALVLVKKLDNWLNQPAPTPASALPLPAVAATSTTTPTPNPTPVPVPAPVPATPPVSVVIYCSGCCCHHSGPITSGPQVANAAIPRTPSFVPRASTDNVSSVSRIPRAAKPVGITSTEKCDKERSKHIKLHGKCGCAIHGVANKKFRDLEWRKGFVYV</sequence>
<dbReference type="AlphaFoldDB" id="A0AAF0DGG4"/>
<keyword evidence="1" id="KW-0472">Membrane</keyword>
<protein>
    <submittedName>
        <fullName evidence="2">Uncharacterized protein</fullName>
    </submittedName>
</protein>
<gene>
    <name evidence="2" type="ORF">PRK78_002496</name>
</gene>